<name>A0A9Q1J6D4_SYNKA</name>
<dbReference type="Proteomes" id="UP001152622">
    <property type="component" value="Chromosome 3"/>
</dbReference>
<evidence type="ECO:0000313" key="2">
    <source>
        <dbReference type="Proteomes" id="UP001152622"/>
    </source>
</evidence>
<organism evidence="1 2">
    <name type="scientific">Synaphobranchus kaupii</name>
    <name type="common">Kaup's arrowtooth eel</name>
    <dbReference type="NCBI Taxonomy" id="118154"/>
    <lineage>
        <taxon>Eukaryota</taxon>
        <taxon>Metazoa</taxon>
        <taxon>Chordata</taxon>
        <taxon>Craniata</taxon>
        <taxon>Vertebrata</taxon>
        <taxon>Euteleostomi</taxon>
        <taxon>Actinopterygii</taxon>
        <taxon>Neopterygii</taxon>
        <taxon>Teleostei</taxon>
        <taxon>Anguilliformes</taxon>
        <taxon>Synaphobranchidae</taxon>
        <taxon>Synaphobranchus</taxon>
    </lineage>
</organism>
<protein>
    <submittedName>
        <fullName evidence="1">Uncharacterized protein</fullName>
    </submittedName>
</protein>
<keyword evidence="2" id="KW-1185">Reference proteome</keyword>
<reference evidence="1" key="1">
    <citation type="journal article" date="2023" name="Science">
        <title>Genome structures resolve the early diversification of teleost fishes.</title>
        <authorList>
            <person name="Parey E."/>
            <person name="Louis A."/>
            <person name="Montfort J."/>
            <person name="Bouchez O."/>
            <person name="Roques C."/>
            <person name="Iampietro C."/>
            <person name="Lluch J."/>
            <person name="Castinel A."/>
            <person name="Donnadieu C."/>
            <person name="Desvignes T."/>
            <person name="Floi Bucao C."/>
            <person name="Jouanno E."/>
            <person name="Wen M."/>
            <person name="Mejri S."/>
            <person name="Dirks R."/>
            <person name="Jansen H."/>
            <person name="Henkel C."/>
            <person name="Chen W.J."/>
            <person name="Zahm M."/>
            <person name="Cabau C."/>
            <person name="Klopp C."/>
            <person name="Thompson A.W."/>
            <person name="Robinson-Rechavi M."/>
            <person name="Braasch I."/>
            <person name="Lecointre G."/>
            <person name="Bobe J."/>
            <person name="Postlethwait J.H."/>
            <person name="Berthelot C."/>
            <person name="Roest Crollius H."/>
            <person name="Guiguen Y."/>
        </authorList>
    </citation>
    <scope>NUCLEOTIDE SEQUENCE</scope>
    <source>
        <strain evidence="1">WJC10195</strain>
    </source>
</reference>
<sequence length="87" mass="9706">MTAQKKRAKCHRYSEKYINLEGRLAVGRLSKAPGPLASQIALLSNTTISLFGASKVECGKRKFEILWQTILTPTLLFKDEGTLVQKL</sequence>
<dbReference type="AlphaFoldDB" id="A0A9Q1J6D4"/>
<evidence type="ECO:0000313" key="1">
    <source>
        <dbReference type="EMBL" id="KAJ8371235.1"/>
    </source>
</evidence>
<proteinExistence type="predicted"/>
<accession>A0A9Q1J6D4</accession>
<comment type="caution">
    <text evidence="1">The sequence shown here is derived from an EMBL/GenBank/DDBJ whole genome shotgun (WGS) entry which is preliminary data.</text>
</comment>
<dbReference type="EMBL" id="JAINUF010000003">
    <property type="protein sequence ID" value="KAJ8371235.1"/>
    <property type="molecule type" value="Genomic_DNA"/>
</dbReference>
<gene>
    <name evidence="1" type="ORF">SKAU_G00112630</name>
</gene>